<keyword evidence="5 10" id="KW-0732">Signal</keyword>
<evidence type="ECO:0000313" key="11">
    <source>
        <dbReference type="EMBL" id="KAF0684983.1"/>
    </source>
</evidence>
<dbReference type="AlphaFoldDB" id="A0A485LR86"/>
<evidence type="ECO:0000256" key="4">
    <source>
        <dbReference type="ARBA" id="ARBA00022692"/>
    </source>
</evidence>
<dbReference type="Pfam" id="PF04756">
    <property type="entry name" value="OST3_OST6"/>
    <property type="match status" value="1"/>
</dbReference>
<comment type="similarity">
    <text evidence="3">Belongs to the OST3/OST6 family.</text>
</comment>
<feature type="transmembrane region" description="Helical" evidence="9">
    <location>
        <begin position="254"/>
        <end position="278"/>
    </location>
</feature>
<dbReference type="PANTHER" id="PTHR12692:SF0">
    <property type="entry name" value="GH11935P"/>
    <property type="match status" value="1"/>
</dbReference>
<protein>
    <submittedName>
        <fullName evidence="12">Aste57867_23012 protein</fullName>
    </submittedName>
</protein>
<dbReference type="EMBL" id="CAADRA010007249">
    <property type="protein sequence ID" value="VFT99660.1"/>
    <property type="molecule type" value="Genomic_DNA"/>
</dbReference>
<evidence type="ECO:0000256" key="8">
    <source>
        <dbReference type="ARBA" id="ARBA00023136"/>
    </source>
</evidence>
<dbReference type="InterPro" id="IPR021149">
    <property type="entry name" value="OligosaccharylTrfase_OST3/OST6"/>
</dbReference>
<evidence type="ECO:0000256" key="6">
    <source>
        <dbReference type="ARBA" id="ARBA00022824"/>
    </source>
</evidence>
<evidence type="ECO:0000256" key="7">
    <source>
        <dbReference type="ARBA" id="ARBA00022989"/>
    </source>
</evidence>
<dbReference type="GO" id="GO:0018279">
    <property type="term" value="P:protein N-linked glycosylation via asparagine"/>
    <property type="evidence" value="ECO:0007669"/>
    <property type="project" value="TreeGrafter"/>
</dbReference>
<feature type="transmembrane region" description="Helical" evidence="9">
    <location>
        <begin position="299"/>
        <end position="320"/>
    </location>
</feature>
<feature type="transmembrane region" description="Helical" evidence="9">
    <location>
        <begin position="332"/>
        <end position="350"/>
    </location>
</feature>
<keyword evidence="7 9" id="KW-1133">Transmembrane helix</keyword>
<evidence type="ECO:0000256" key="9">
    <source>
        <dbReference type="SAM" id="Phobius"/>
    </source>
</evidence>
<keyword evidence="8 9" id="KW-0472">Membrane</keyword>
<reference evidence="11" key="2">
    <citation type="submission" date="2019-06" db="EMBL/GenBank/DDBJ databases">
        <title>Genomics analysis of Aphanomyces spp. identifies a new class of oomycete effector associated with host adaptation.</title>
        <authorList>
            <person name="Gaulin E."/>
        </authorList>
    </citation>
    <scope>NUCLEOTIDE SEQUENCE</scope>
    <source>
        <strain evidence="11">CBS 578.67</strain>
    </source>
</reference>
<dbReference type="OrthoDB" id="61749at2759"/>
<evidence type="ECO:0000313" key="12">
    <source>
        <dbReference type="EMBL" id="VFT99660.1"/>
    </source>
</evidence>
<keyword evidence="4 9" id="KW-0812">Transmembrane</keyword>
<comment type="function">
    <text evidence="1">Subunit of the oligosaccharyl transferase (OST) complex that catalyzes the initial transfer of a defined glycan (Glc(3)Man(9)GlcNAc(2) in eukaryotes) from the lipid carrier dolichol-pyrophosphate to an asparagine residue within an Asn-X-Ser/Thr consensus motif in nascent polypeptide chains, the first step in protein N-glycosylation. N-glycosylation occurs cotranslationally and the complex associates with the Sec61 complex at the channel-forming translocon complex that mediates protein translocation across the endoplasmic reticulum (ER). All subunits are required for a maximal enzyme activity.</text>
</comment>
<accession>A0A485LR86</accession>
<sequence length="365" mass="40158">MQPPFLWLLWAMLALVCVQSGAHVHVDVEDDLFIEDYFYGTPDDDLKASALSDVNPSISSLPADAIALTDDDAELYTDFVLGSSQTQDILVFLSTSASARAEFERGARRLVDEGLVDSSVRFFALPLHPQDGDPPASEFDMPNNAFMALHGIPSVPASGLHIIVQFAASAPSRTLAITPDNAKMVPLTTTENDWMTKLQAALTSMRAPRADLQVPSSMPSLLTIGIGGYALLVALPKFVSNWATVVSYVQSKRFWFYVCLAIMYLSLSGTFYTIIHGAPLFYFSSQGFALLHPQSQRQFALEGLFGGMFPFAVSGALLSMSHGMPYMLNPENRVHCIFMAGMVLTISLFLEHSLFSAKNRWYRLF</sequence>
<keyword evidence="13" id="KW-1185">Reference proteome</keyword>
<dbReference type="EMBL" id="VJMH01007223">
    <property type="protein sequence ID" value="KAF0684983.1"/>
    <property type="molecule type" value="Genomic_DNA"/>
</dbReference>
<dbReference type="GO" id="GO:0008250">
    <property type="term" value="C:oligosaccharyltransferase complex"/>
    <property type="evidence" value="ECO:0007669"/>
    <property type="project" value="TreeGrafter"/>
</dbReference>
<evidence type="ECO:0000256" key="3">
    <source>
        <dbReference type="ARBA" id="ARBA00009561"/>
    </source>
</evidence>
<feature type="chain" id="PRO_5036116614" evidence="10">
    <location>
        <begin position="23"/>
        <end position="365"/>
    </location>
</feature>
<feature type="signal peptide" evidence="10">
    <location>
        <begin position="1"/>
        <end position="22"/>
    </location>
</feature>
<reference evidence="12 13" key="1">
    <citation type="submission" date="2019-03" db="EMBL/GenBank/DDBJ databases">
        <authorList>
            <person name="Gaulin E."/>
            <person name="Dumas B."/>
        </authorList>
    </citation>
    <scope>NUCLEOTIDE SEQUENCE [LARGE SCALE GENOMIC DNA]</scope>
    <source>
        <strain evidence="12">CBS 568.67</strain>
    </source>
</reference>
<organism evidence="12 13">
    <name type="scientific">Aphanomyces stellatus</name>
    <dbReference type="NCBI Taxonomy" id="120398"/>
    <lineage>
        <taxon>Eukaryota</taxon>
        <taxon>Sar</taxon>
        <taxon>Stramenopiles</taxon>
        <taxon>Oomycota</taxon>
        <taxon>Saprolegniomycetes</taxon>
        <taxon>Saprolegniales</taxon>
        <taxon>Verrucalvaceae</taxon>
        <taxon>Aphanomyces</taxon>
    </lineage>
</organism>
<comment type="subcellular location">
    <subcellularLocation>
        <location evidence="2">Endoplasmic reticulum membrane</location>
        <topology evidence="2">Multi-pass membrane protein</topology>
    </subcellularLocation>
</comment>
<proteinExistence type="inferred from homology"/>
<dbReference type="Proteomes" id="UP000332933">
    <property type="component" value="Unassembled WGS sequence"/>
</dbReference>
<name>A0A485LR86_9STRA</name>
<dbReference type="PANTHER" id="PTHR12692">
    <property type="entry name" value="DOLICHYL-DIPHOSPHOOLIGOSACCHARIDE--PROTEIN GLYCOSYLTRANSFERASE-RELATED"/>
    <property type="match status" value="1"/>
</dbReference>
<gene>
    <name evidence="12" type="primary">Aste57867_23012</name>
    <name evidence="11" type="ORF">As57867_022941</name>
    <name evidence="12" type="ORF">ASTE57867_23012</name>
</gene>
<evidence type="ECO:0000313" key="13">
    <source>
        <dbReference type="Proteomes" id="UP000332933"/>
    </source>
</evidence>
<keyword evidence="6" id="KW-0256">Endoplasmic reticulum</keyword>
<evidence type="ECO:0000256" key="10">
    <source>
        <dbReference type="SAM" id="SignalP"/>
    </source>
</evidence>
<evidence type="ECO:0000256" key="2">
    <source>
        <dbReference type="ARBA" id="ARBA00004477"/>
    </source>
</evidence>
<evidence type="ECO:0000256" key="1">
    <source>
        <dbReference type="ARBA" id="ARBA00002791"/>
    </source>
</evidence>
<evidence type="ECO:0000256" key="5">
    <source>
        <dbReference type="ARBA" id="ARBA00022729"/>
    </source>
</evidence>